<dbReference type="PANTHER" id="PTHR30518">
    <property type="entry name" value="ENDOLYTIC MUREIN TRANSGLYCOSYLASE"/>
    <property type="match status" value="1"/>
</dbReference>
<evidence type="ECO:0000256" key="6">
    <source>
        <dbReference type="ARBA" id="ARBA00023316"/>
    </source>
</evidence>
<dbReference type="GO" id="GO:0071555">
    <property type="term" value="P:cell wall organization"/>
    <property type="evidence" value="ECO:0007669"/>
    <property type="project" value="UniProtKB-KW"/>
</dbReference>
<dbReference type="CDD" id="cd08010">
    <property type="entry name" value="MltG_like"/>
    <property type="match status" value="1"/>
</dbReference>
<dbReference type="Gene3D" id="3.30.160.60">
    <property type="entry name" value="Classic Zinc Finger"/>
    <property type="match status" value="1"/>
</dbReference>
<reference evidence="8 9" key="1">
    <citation type="journal article" date="2016" name="Nat. Commun.">
        <title>Thousands of microbial genomes shed light on interconnected biogeochemical processes in an aquifer system.</title>
        <authorList>
            <person name="Anantharaman K."/>
            <person name="Brown C.T."/>
            <person name="Hug L.A."/>
            <person name="Sharon I."/>
            <person name="Castelle C.J."/>
            <person name="Probst A.J."/>
            <person name="Thomas B.C."/>
            <person name="Singh A."/>
            <person name="Wilkins M.J."/>
            <person name="Karaoz U."/>
            <person name="Brodie E.L."/>
            <person name="Williams K.H."/>
            <person name="Hubbard S.S."/>
            <person name="Banfield J.F."/>
        </authorList>
    </citation>
    <scope>NUCLEOTIDE SEQUENCE [LARGE SCALE GENOMIC DNA]</scope>
</reference>
<keyword evidence="1 7" id="KW-1003">Cell membrane</keyword>
<dbReference type="GO" id="GO:0008932">
    <property type="term" value="F:lytic endotransglycosylase activity"/>
    <property type="evidence" value="ECO:0007669"/>
    <property type="project" value="UniProtKB-UniRule"/>
</dbReference>
<evidence type="ECO:0000256" key="1">
    <source>
        <dbReference type="ARBA" id="ARBA00022475"/>
    </source>
</evidence>
<evidence type="ECO:0000256" key="5">
    <source>
        <dbReference type="ARBA" id="ARBA00023239"/>
    </source>
</evidence>
<evidence type="ECO:0000313" key="9">
    <source>
        <dbReference type="Proteomes" id="UP000177905"/>
    </source>
</evidence>
<comment type="catalytic activity">
    <reaction evidence="7">
        <text>a peptidoglycan chain = a peptidoglycan chain with N-acetyl-1,6-anhydromuramyl-[peptide] at the reducing end + a peptidoglycan chain with N-acetylglucosamine at the non-reducing end.</text>
        <dbReference type="EC" id="4.2.2.29"/>
    </reaction>
</comment>
<dbReference type="NCBIfam" id="TIGR00247">
    <property type="entry name" value="endolytic transglycosylase MltG"/>
    <property type="match status" value="1"/>
</dbReference>
<evidence type="ECO:0000256" key="2">
    <source>
        <dbReference type="ARBA" id="ARBA00022692"/>
    </source>
</evidence>
<evidence type="ECO:0000256" key="3">
    <source>
        <dbReference type="ARBA" id="ARBA00022989"/>
    </source>
</evidence>
<keyword evidence="4 7" id="KW-0472">Membrane</keyword>
<name>A0A1F4S4A3_UNCSA</name>
<comment type="subcellular location">
    <subcellularLocation>
        <location evidence="7">Cell membrane</location>
        <topology evidence="7">Single-pass membrane protein</topology>
    </subcellularLocation>
</comment>
<dbReference type="InterPro" id="IPR003770">
    <property type="entry name" value="MLTG-like"/>
</dbReference>
<feature type="site" description="Important for catalytic activity" evidence="7">
    <location>
        <position position="222"/>
    </location>
</feature>
<keyword evidence="6 7" id="KW-0961">Cell wall biogenesis/degradation</keyword>
<dbReference type="GO" id="GO:0009252">
    <property type="term" value="P:peptidoglycan biosynthetic process"/>
    <property type="evidence" value="ECO:0007669"/>
    <property type="project" value="UniProtKB-UniRule"/>
</dbReference>
<protein>
    <recommendedName>
        <fullName evidence="7">Endolytic murein transglycosylase</fullName>
        <ecNumber evidence="7">4.2.2.29</ecNumber>
    </recommendedName>
    <alternativeName>
        <fullName evidence="7">Peptidoglycan lytic transglycosylase</fullName>
    </alternativeName>
    <alternativeName>
        <fullName evidence="7">Peptidoglycan polymerization terminase</fullName>
    </alternativeName>
</protein>
<dbReference type="Pfam" id="PF02618">
    <property type="entry name" value="YceG"/>
    <property type="match status" value="1"/>
</dbReference>
<dbReference type="Proteomes" id="UP000177905">
    <property type="component" value="Unassembled WGS sequence"/>
</dbReference>
<evidence type="ECO:0000313" key="8">
    <source>
        <dbReference type="EMBL" id="OGC15266.1"/>
    </source>
</evidence>
<accession>A0A1F4S4A3</accession>
<dbReference type="AlphaFoldDB" id="A0A1F4S4A3"/>
<dbReference type="EC" id="4.2.2.29" evidence="7"/>
<dbReference type="GO" id="GO:0005886">
    <property type="term" value="C:plasma membrane"/>
    <property type="evidence" value="ECO:0007669"/>
    <property type="project" value="UniProtKB-SubCell"/>
</dbReference>
<proteinExistence type="inferred from homology"/>
<dbReference type="Gene3D" id="3.30.1490.480">
    <property type="entry name" value="Endolytic murein transglycosylase"/>
    <property type="match status" value="1"/>
</dbReference>
<comment type="similarity">
    <text evidence="7">Belongs to the transglycosylase MltG family.</text>
</comment>
<gene>
    <name evidence="7" type="primary">mltG</name>
    <name evidence="8" type="ORF">A2290_03225</name>
</gene>
<dbReference type="HAMAP" id="MF_02065">
    <property type="entry name" value="MltG"/>
    <property type="match status" value="1"/>
</dbReference>
<organism evidence="8 9">
    <name type="scientific">candidate division WOR-1 bacterium RIFOXYB2_FULL_36_35</name>
    <dbReference type="NCBI Taxonomy" id="1802578"/>
    <lineage>
        <taxon>Bacteria</taxon>
        <taxon>Bacillati</taxon>
        <taxon>Saganbacteria</taxon>
    </lineage>
</organism>
<keyword evidence="5 7" id="KW-0456">Lyase</keyword>
<keyword evidence="2 7" id="KW-0812">Transmembrane</keyword>
<comment type="caution">
    <text evidence="8">The sequence shown here is derived from an EMBL/GenBank/DDBJ whole genome shotgun (WGS) entry which is preliminary data.</text>
</comment>
<comment type="function">
    <text evidence="7">Functions as a peptidoglycan terminase that cleaves nascent peptidoglycan strands endolytically to terminate their elongation.</text>
</comment>
<sequence>MKRTLLIIAIIFIIFVSFSLISLFLQTGKNSKTLIIEIKQGTSATTISDMLAKSQIIRSKTGFKIGLKLLLMQEKIKAGNYEFKPNTALIEILLKLRNGKTIEKRPLRVTFPEGTSIYKMGSILEKMGVSNFQDFRELTYTNLTKNEQENFFFLRLVDSYSLEGFLFPDTYIFDSKINTNDLARLMLKRFSEIIWTYWEENKKDAKLSFYKTLILASIIEKEAALEREKPIIASVFYNRLEKKMPLAADPTIKYALEQPTKKVYTSQLRINSPYNTYKNKELPPTPICNPGLESFQAAIHPKNTNYLFFVAQKDGSHIFSTSWKEHQKARHKVNPDYSR</sequence>
<evidence type="ECO:0000256" key="4">
    <source>
        <dbReference type="ARBA" id="ARBA00023136"/>
    </source>
</evidence>
<keyword evidence="3 7" id="KW-1133">Transmembrane helix</keyword>
<feature type="transmembrane region" description="Helical" evidence="7">
    <location>
        <begin position="6"/>
        <end position="25"/>
    </location>
</feature>
<dbReference type="EMBL" id="MEUA01000023">
    <property type="protein sequence ID" value="OGC15266.1"/>
    <property type="molecule type" value="Genomic_DNA"/>
</dbReference>
<dbReference type="PANTHER" id="PTHR30518:SF2">
    <property type="entry name" value="ENDOLYTIC MUREIN TRANSGLYCOSYLASE"/>
    <property type="match status" value="1"/>
</dbReference>
<evidence type="ECO:0000256" key="7">
    <source>
        <dbReference type="HAMAP-Rule" id="MF_02065"/>
    </source>
</evidence>